<evidence type="ECO:0000313" key="3">
    <source>
        <dbReference type="EMBL" id="EKA62495.1"/>
    </source>
</evidence>
<reference evidence="4 6" key="1">
    <citation type="journal article" date="2009" name="Int. J. Syst. Evol. Microbiol.">
        <title>Janibacter hoylei sp. nov., Bacillus isronensis sp. nov. and Bacillus aryabhattai sp. nov., isolated from cryotubes used for collecting air from the upper atmosphere.</title>
        <authorList>
            <person name="Shivaji S."/>
            <person name="Chaturvedi P."/>
            <person name="Begum Z."/>
            <person name="Pindi P.K."/>
            <person name="Manorama R."/>
            <person name="Padmanaban D.A."/>
            <person name="Shouche Y.S."/>
            <person name="Pawar S."/>
            <person name="Vaishampayan P."/>
            <person name="Dutt C.B."/>
            <person name="Datta G.N."/>
            <person name="Manchanda R.K."/>
            <person name="Rao U.R."/>
            <person name="Bhargava P.M."/>
            <person name="Narlikar J.V."/>
        </authorList>
    </citation>
    <scope>NUCLEOTIDE SEQUENCE [LARGE SCALE GENOMIC DNA]</scope>
    <source>
        <strain evidence="4 6">PVAS-1</strain>
    </source>
</reference>
<feature type="region of interest" description="Disordered" evidence="1">
    <location>
        <begin position="35"/>
        <end position="66"/>
    </location>
</feature>
<keyword evidence="2" id="KW-0812">Transmembrane</keyword>
<feature type="transmembrane region" description="Helical" evidence="2">
    <location>
        <begin position="6"/>
        <end position="25"/>
    </location>
</feature>
<evidence type="ECO:0000313" key="6">
    <source>
        <dbReference type="Proteomes" id="UP000288711"/>
    </source>
</evidence>
<accession>K1E0U0</accession>
<dbReference type="Proteomes" id="UP000288711">
    <property type="component" value="Unassembled WGS sequence"/>
</dbReference>
<protein>
    <submittedName>
        <fullName evidence="3">Uncharacterized protein</fullName>
    </submittedName>
</protein>
<name>K1E0U0_9MICO</name>
<sequence length="66" mass="7577">MGGEALFWIFIVVFSLLMLVGFFLVDRPRKSTRVATRHAVRTDTHDPRGRHLPADRVDPTDTTNRL</sequence>
<evidence type="ECO:0000313" key="4">
    <source>
        <dbReference type="EMBL" id="RWU83026.1"/>
    </source>
</evidence>
<comment type="caution">
    <text evidence="3">The sequence shown here is derived from an EMBL/GenBank/DDBJ whole genome shotgun (WGS) entry which is preliminary data.</text>
</comment>
<dbReference type="EMBL" id="PIPF01000009">
    <property type="protein sequence ID" value="RWU83026.1"/>
    <property type="molecule type" value="Genomic_DNA"/>
</dbReference>
<dbReference type="OrthoDB" id="4869640at2"/>
<keyword evidence="6" id="KW-1185">Reference proteome</keyword>
<evidence type="ECO:0000256" key="1">
    <source>
        <dbReference type="SAM" id="MobiDB-lite"/>
    </source>
</evidence>
<dbReference type="PATRIC" id="fig|1210046.3.peg.433"/>
<keyword evidence="2" id="KW-0472">Membrane</keyword>
<keyword evidence="2" id="KW-1133">Transmembrane helix</keyword>
<proteinExistence type="predicted"/>
<reference evidence="3 5" key="2">
    <citation type="journal article" date="2012" name="J. Bacteriol.">
        <title>Genome Sequence of Janibacter hoylei MTCC8307, Isolated from the Stratospheric Air.</title>
        <authorList>
            <person name="Pawar S.P."/>
            <person name="Dhotre D.P."/>
            <person name="Shetty S.A."/>
            <person name="Chowdhury S.P."/>
            <person name="Chaudhari B.L."/>
            <person name="Shouche Y.S."/>
        </authorList>
    </citation>
    <scope>NUCLEOTIDE SEQUENCE [LARGE SCALE GENOMIC DNA]</scope>
    <source>
        <strain evidence="3 5">PVAS-1</strain>
    </source>
</reference>
<dbReference type="RefSeq" id="WP_007924604.1">
    <property type="nucleotide sequence ID" value="NZ_ALWX01000006.1"/>
</dbReference>
<evidence type="ECO:0000256" key="2">
    <source>
        <dbReference type="SAM" id="Phobius"/>
    </source>
</evidence>
<dbReference type="STRING" id="1210046.B277_02229"/>
<feature type="compositionally biased region" description="Basic and acidic residues" evidence="1">
    <location>
        <begin position="40"/>
        <end position="59"/>
    </location>
</feature>
<reference evidence="4" key="3">
    <citation type="submission" date="2017-11" db="EMBL/GenBank/DDBJ databases">
        <authorList>
            <person name="Seuylemezian A."/>
            <person name="Cooper K."/>
            <person name="Vaishampayan P."/>
        </authorList>
    </citation>
    <scope>NUCLEOTIDE SEQUENCE</scope>
    <source>
        <strain evidence="4">PVAS-1</strain>
    </source>
</reference>
<evidence type="ECO:0000313" key="5">
    <source>
        <dbReference type="Proteomes" id="UP000004474"/>
    </source>
</evidence>
<dbReference type="Proteomes" id="UP000004474">
    <property type="component" value="Unassembled WGS sequence"/>
</dbReference>
<organism evidence="3 5">
    <name type="scientific">Janibacter hoylei PVAS-1</name>
    <dbReference type="NCBI Taxonomy" id="1210046"/>
    <lineage>
        <taxon>Bacteria</taxon>
        <taxon>Bacillati</taxon>
        <taxon>Actinomycetota</taxon>
        <taxon>Actinomycetes</taxon>
        <taxon>Micrococcales</taxon>
        <taxon>Intrasporangiaceae</taxon>
        <taxon>Janibacter</taxon>
    </lineage>
</organism>
<dbReference type="EMBL" id="ALWX01000006">
    <property type="protein sequence ID" value="EKA62495.1"/>
    <property type="molecule type" value="Genomic_DNA"/>
</dbReference>
<dbReference type="AlphaFoldDB" id="K1E0U0"/>
<gene>
    <name evidence="3" type="ORF">B277_02229</name>
    <name evidence="4" type="ORF">CWN80_09490</name>
</gene>